<evidence type="ECO:0000313" key="4">
    <source>
        <dbReference type="EMBL" id="CAD7239886.1"/>
    </source>
</evidence>
<gene>
    <name evidence="4" type="ORF">CTOB1V02_LOCUS17701</name>
</gene>
<evidence type="ECO:0000256" key="3">
    <source>
        <dbReference type="ARBA" id="ARBA00022840"/>
    </source>
</evidence>
<dbReference type="OrthoDB" id="6367783at2759"/>
<keyword evidence="3" id="KW-0067">ATP-binding</keyword>
<dbReference type="SUPFAM" id="SSF100934">
    <property type="entry name" value="Heat shock protein 70kD (HSP70), C-terminal subdomain"/>
    <property type="match status" value="1"/>
</dbReference>
<reference evidence="4" key="1">
    <citation type="submission" date="2020-11" db="EMBL/GenBank/DDBJ databases">
        <authorList>
            <person name="Tran Van P."/>
        </authorList>
    </citation>
    <scope>NUCLEOTIDE SEQUENCE</scope>
</reference>
<dbReference type="Pfam" id="PF00012">
    <property type="entry name" value="HSP70"/>
    <property type="match status" value="1"/>
</dbReference>
<comment type="similarity">
    <text evidence="1">Belongs to the heat shock protein 70 family.</text>
</comment>
<dbReference type="AlphaFoldDB" id="A0A7R8X321"/>
<accession>A0A7R8X321</accession>
<keyword evidence="2" id="KW-0547">Nucleotide-binding</keyword>
<evidence type="ECO:0000256" key="1">
    <source>
        <dbReference type="ARBA" id="ARBA00007381"/>
    </source>
</evidence>
<protein>
    <submittedName>
        <fullName evidence="4">Uncharacterized protein</fullName>
    </submittedName>
</protein>
<dbReference type="Gene3D" id="1.20.1270.10">
    <property type="match status" value="1"/>
</dbReference>
<dbReference type="InterPro" id="IPR013126">
    <property type="entry name" value="Hsp_70_fam"/>
</dbReference>
<dbReference type="EMBL" id="OB745877">
    <property type="protein sequence ID" value="CAD7239886.1"/>
    <property type="molecule type" value="Genomic_DNA"/>
</dbReference>
<organism evidence="4">
    <name type="scientific">Cyprideis torosa</name>
    <dbReference type="NCBI Taxonomy" id="163714"/>
    <lineage>
        <taxon>Eukaryota</taxon>
        <taxon>Metazoa</taxon>
        <taxon>Ecdysozoa</taxon>
        <taxon>Arthropoda</taxon>
        <taxon>Crustacea</taxon>
        <taxon>Oligostraca</taxon>
        <taxon>Ostracoda</taxon>
        <taxon>Podocopa</taxon>
        <taxon>Podocopida</taxon>
        <taxon>Cytherocopina</taxon>
        <taxon>Cytheroidea</taxon>
        <taxon>Cytherideidae</taxon>
        <taxon>Cyprideis</taxon>
    </lineage>
</organism>
<dbReference type="GO" id="GO:0140662">
    <property type="term" value="F:ATP-dependent protein folding chaperone"/>
    <property type="evidence" value="ECO:0007669"/>
    <property type="project" value="InterPro"/>
</dbReference>
<sequence>NYRDEDEKQRDKVAAKNALEGYCFSIKGTVDDEELKDKISEEDKKTILSKCDETLKWLDANQLPEKEEFEHKQELEGVSLQSCTVPRSRRS</sequence>
<proteinExistence type="inferred from homology"/>
<name>A0A7R8X321_9CRUS</name>
<feature type="non-terminal residue" evidence="4">
    <location>
        <position position="1"/>
    </location>
</feature>
<dbReference type="InterPro" id="IPR029048">
    <property type="entry name" value="HSP70_C_sf"/>
</dbReference>
<dbReference type="GO" id="GO:0005524">
    <property type="term" value="F:ATP binding"/>
    <property type="evidence" value="ECO:0007669"/>
    <property type="project" value="UniProtKB-KW"/>
</dbReference>
<evidence type="ECO:0000256" key="2">
    <source>
        <dbReference type="ARBA" id="ARBA00022741"/>
    </source>
</evidence>
<feature type="non-terminal residue" evidence="4">
    <location>
        <position position="91"/>
    </location>
</feature>